<proteinExistence type="predicted"/>
<accession>A0A4Z2J3W0</accession>
<gene>
    <name evidence="2" type="ORF">EYF80_004954</name>
</gene>
<dbReference type="EMBL" id="SRLO01000024">
    <property type="protein sequence ID" value="TNN84909.1"/>
    <property type="molecule type" value="Genomic_DNA"/>
</dbReference>
<evidence type="ECO:0000313" key="2">
    <source>
        <dbReference type="EMBL" id="TNN84909.1"/>
    </source>
</evidence>
<name>A0A4Z2J3W0_9TELE</name>
<reference evidence="2 3" key="1">
    <citation type="submission" date="2019-03" db="EMBL/GenBank/DDBJ databases">
        <title>First draft genome of Liparis tanakae, snailfish: a comprehensive survey of snailfish specific genes.</title>
        <authorList>
            <person name="Kim W."/>
            <person name="Song I."/>
            <person name="Jeong J.-H."/>
            <person name="Kim D."/>
            <person name="Kim S."/>
            <person name="Ryu S."/>
            <person name="Song J.Y."/>
            <person name="Lee S.K."/>
        </authorList>
    </citation>
    <scope>NUCLEOTIDE SEQUENCE [LARGE SCALE GENOMIC DNA]</scope>
    <source>
        <tissue evidence="2">Muscle</tissue>
    </source>
</reference>
<protein>
    <submittedName>
        <fullName evidence="2">Uncharacterized protein</fullName>
    </submittedName>
</protein>
<keyword evidence="3" id="KW-1185">Reference proteome</keyword>
<sequence length="103" mass="11053">MCGIGELRQAHRAAAPGSSQFGLRKRCSRRTRPYREARGGATAAAANGYAADETGGPSADGSGPIRGRRGRCRPWEPRLWRPSVCAGLCGEFGKLSYWGKDTN</sequence>
<evidence type="ECO:0000313" key="3">
    <source>
        <dbReference type="Proteomes" id="UP000314294"/>
    </source>
</evidence>
<dbReference type="Proteomes" id="UP000314294">
    <property type="component" value="Unassembled WGS sequence"/>
</dbReference>
<organism evidence="2 3">
    <name type="scientific">Liparis tanakae</name>
    <name type="common">Tanaka's snailfish</name>
    <dbReference type="NCBI Taxonomy" id="230148"/>
    <lineage>
        <taxon>Eukaryota</taxon>
        <taxon>Metazoa</taxon>
        <taxon>Chordata</taxon>
        <taxon>Craniata</taxon>
        <taxon>Vertebrata</taxon>
        <taxon>Euteleostomi</taxon>
        <taxon>Actinopterygii</taxon>
        <taxon>Neopterygii</taxon>
        <taxon>Teleostei</taxon>
        <taxon>Neoteleostei</taxon>
        <taxon>Acanthomorphata</taxon>
        <taxon>Eupercaria</taxon>
        <taxon>Perciformes</taxon>
        <taxon>Cottioidei</taxon>
        <taxon>Cottales</taxon>
        <taxon>Liparidae</taxon>
        <taxon>Liparis</taxon>
    </lineage>
</organism>
<feature type="region of interest" description="Disordered" evidence="1">
    <location>
        <begin position="13"/>
        <end position="70"/>
    </location>
</feature>
<evidence type="ECO:0000256" key="1">
    <source>
        <dbReference type="SAM" id="MobiDB-lite"/>
    </source>
</evidence>
<feature type="compositionally biased region" description="Low complexity" evidence="1">
    <location>
        <begin position="39"/>
        <end position="65"/>
    </location>
</feature>
<comment type="caution">
    <text evidence="2">The sequence shown here is derived from an EMBL/GenBank/DDBJ whole genome shotgun (WGS) entry which is preliminary data.</text>
</comment>
<dbReference type="AlphaFoldDB" id="A0A4Z2J3W0"/>
<feature type="compositionally biased region" description="Basic residues" evidence="1">
    <location>
        <begin position="23"/>
        <end position="32"/>
    </location>
</feature>